<sequence>MGSRGESEDHTFDPNYVPPDTVDLETQNLIAKLVAEETNADRFPEDDVACVPGNKGSKRKLISLVDETDDSDVEITPSSQKTKPRRKTSFGTASRKPMLQSTIDGGVGSSSQACRKTVPMKSVIRGGRRKAVPTQSPKKKVVLSKLQKKKEK</sequence>
<feature type="compositionally biased region" description="Basic and acidic residues" evidence="1">
    <location>
        <begin position="1"/>
        <end position="12"/>
    </location>
</feature>
<reference evidence="2 3" key="1">
    <citation type="submission" date="2022-03" db="EMBL/GenBank/DDBJ databases">
        <authorList>
            <person name="Macdonald S."/>
            <person name="Ahmed S."/>
            <person name="Newling K."/>
        </authorList>
    </citation>
    <scope>NUCLEOTIDE SEQUENCE [LARGE SCALE GENOMIC DNA]</scope>
</reference>
<keyword evidence="3" id="KW-1185">Reference proteome</keyword>
<feature type="non-terminal residue" evidence="2">
    <location>
        <position position="152"/>
    </location>
</feature>
<evidence type="ECO:0000313" key="2">
    <source>
        <dbReference type="EMBL" id="CAH8392725.1"/>
    </source>
</evidence>
<evidence type="ECO:0000313" key="3">
    <source>
        <dbReference type="Proteomes" id="UP001642260"/>
    </source>
</evidence>
<protein>
    <submittedName>
        <fullName evidence="2">Uncharacterized protein</fullName>
    </submittedName>
</protein>
<name>A0ABC8MA00_ERUVS</name>
<dbReference type="Proteomes" id="UP001642260">
    <property type="component" value="Unassembled WGS sequence"/>
</dbReference>
<feature type="compositionally biased region" description="Basic residues" evidence="1">
    <location>
        <begin position="126"/>
        <end position="152"/>
    </location>
</feature>
<feature type="region of interest" description="Disordered" evidence="1">
    <location>
        <begin position="1"/>
        <end position="22"/>
    </location>
</feature>
<accession>A0ABC8MA00</accession>
<dbReference type="EMBL" id="CAKOAT010998224">
    <property type="protein sequence ID" value="CAH8392725.1"/>
    <property type="molecule type" value="Genomic_DNA"/>
</dbReference>
<feature type="compositionally biased region" description="Polar residues" evidence="1">
    <location>
        <begin position="99"/>
        <end position="114"/>
    </location>
</feature>
<feature type="region of interest" description="Disordered" evidence="1">
    <location>
        <begin position="41"/>
        <end position="152"/>
    </location>
</feature>
<dbReference type="AlphaFoldDB" id="A0ABC8MA00"/>
<proteinExistence type="predicted"/>
<comment type="caution">
    <text evidence="2">The sequence shown here is derived from an EMBL/GenBank/DDBJ whole genome shotgun (WGS) entry which is preliminary data.</text>
</comment>
<organism evidence="2 3">
    <name type="scientific">Eruca vesicaria subsp. sativa</name>
    <name type="common">Garden rocket</name>
    <name type="synonym">Eruca sativa</name>
    <dbReference type="NCBI Taxonomy" id="29727"/>
    <lineage>
        <taxon>Eukaryota</taxon>
        <taxon>Viridiplantae</taxon>
        <taxon>Streptophyta</taxon>
        <taxon>Embryophyta</taxon>
        <taxon>Tracheophyta</taxon>
        <taxon>Spermatophyta</taxon>
        <taxon>Magnoliopsida</taxon>
        <taxon>eudicotyledons</taxon>
        <taxon>Gunneridae</taxon>
        <taxon>Pentapetalae</taxon>
        <taxon>rosids</taxon>
        <taxon>malvids</taxon>
        <taxon>Brassicales</taxon>
        <taxon>Brassicaceae</taxon>
        <taxon>Brassiceae</taxon>
        <taxon>Eruca</taxon>
    </lineage>
</organism>
<gene>
    <name evidence="2" type="ORF">ERUC_LOCUS45208</name>
</gene>
<evidence type="ECO:0000256" key="1">
    <source>
        <dbReference type="SAM" id="MobiDB-lite"/>
    </source>
</evidence>